<evidence type="ECO:0000256" key="5">
    <source>
        <dbReference type="ARBA" id="ARBA00022645"/>
    </source>
</evidence>
<feature type="domain" description="Peptidase S11 D-Ala-D-Ala carboxypeptidase A C-terminal" evidence="18">
    <location>
        <begin position="303"/>
        <end position="396"/>
    </location>
</feature>
<evidence type="ECO:0000256" key="14">
    <source>
        <dbReference type="PIRSR" id="PIRSR618044-2"/>
    </source>
</evidence>
<evidence type="ECO:0000259" key="18">
    <source>
        <dbReference type="SMART" id="SM00936"/>
    </source>
</evidence>
<feature type="active site" evidence="13">
    <location>
        <position position="131"/>
    </location>
</feature>
<dbReference type="GO" id="GO:0008360">
    <property type="term" value="P:regulation of cell shape"/>
    <property type="evidence" value="ECO:0007669"/>
    <property type="project" value="UniProtKB-KW"/>
</dbReference>
<dbReference type="PANTHER" id="PTHR21581:SF6">
    <property type="entry name" value="TRAFFICKING PROTEIN PARTICLE COMPLEX SUBUNIT 12"/>
    <property type="match status" value="1"/>
</dbReference>
<dbReference type="SMART" id="SM00936">
    <property type="entry name" value="PBP5_C"/>
    <property type="match status" value="1"/>
</dbReference>
<keyword evidence="8" id="KW-0378">Hydrolase</keyword>
<evidence type="ECO:0000256" key="9">
    <source>
        <dbReference type="ARBA" id="ARBA00022960"/>
    </source>
</evidence>
<organism evidence="19 20">
    <name type="scientific">Oscillibacter hominis</name>
    <dbReference type="NCBI Taxonomy" id="2763056"/>
    <lineage>
        <taxon>Bacteria</taxon>
        <taxon>Bacillati</taxon>
        <taxon>Bacillota</taxon>
        <taxon>Clostridia</taxon>
        <taxon>Eubacteriales</taxon>
        <taxon>Oscillospiraceae</taxon>
        <taxon>Oscillibacter</taxon>
    </lineage>
</organism>
<comment type="similarity">
    <text evidence="3 15">Belongs to the peptidase S11 family.</text>
</comment>
<dbReference type="GO" id="GO:0006508">
    <property type="term" value="P:proteolysis"/>
    <property type="evidence" value="ECO:0007669"/>
    <property type="project" value="UniProtKB-KW"/>
</dbReference>
<name>A0A7G9B556_9FIRM</name>
<keyword evidence="5 19" id="KW-0121">Carboxypeptidase</keyword>
<proteinExistence type="inferred from homology"/>
<comment type="catalytic activity">
    <reaction evidence="12">
        <text>Preferential cleavage: (Ac)2-L-Lys-D-Ala-|-D-Ala. Also transpeptidation of peptidyl-alanyl moieties that are N-acyl substituents of D-alanine.</text>
        <dbReference type="EC" id="3.4.16.4"/>
    </reaction>
</comment>
<evidence type="ECO:0000256" key="4">
    <source>
        <dbReference type="ARBA" id="ARBA00012448"/>
    </source>
</evidence>
<dbReference type="InterPro" id="IPR037167">
    <property type="entry name" value="Peptidase_S11_C_sf"/>
</dbReference>
<evidence type="ECO:0000256" key="3">
    <source>
        <dbReference type="ARBA" id="ARBA00007164"/>
    </source>
</evidence>
<dbReference type="InterPro" id="IPR015956">
    <property type="entry name" value="Peniciliin-bd_prot_C_sf"/>
</dbReference>
<keyword evidence="7 17" id="KW-0732">Signal</keyword>
<dbReference type="RefSeq" id="WP_187333273.1">
    <property type="nucleotide sequence ID" value="NZ_CP060490.1"/>
</dbReference>
<accession>A0A7G9B556</accession>
<dbReference type="InterPro" id="IPR001967">
    <property type="entry name" value="Peptidase_S11_N"/>
</dbReference>
<evidence type="ECO:0000256" key="6">
    <source>
        <dbReference type="ARBA" id="ARBA00022670"/>
    </source>
</evidence>
<keyword evidence="9" id="KW-0133">Cell shape</keyword>
<dbReference type="Pfam" id="PF07943">
    <property type="entry name" value="PBP5_C"/>
    <property type="match status" value="1"/>
</dbReference>
<dbReference type="Gene3D" id="3.40.710.10">
    <property type="entry name" value="DD-peptidase/beta-lactamase superfamily"/>
    <property type="match status" value="1"/>
</dbReference>
<comment type="pathway">
    <text evidence="2">Cell wall biogenesis; peptidoglycan biosynthesis.</text>
</comment>
<evidence type="ECO:0000256" key="8">
    <source>
        <dbReference type="ARBA" id="ARBA00022801"/>
    </source>
</evidence>
<dbReference type="GO" id="GO:0009252">
    <property type="term" value="P:peptidoglycan biosynthetic process"/>
    <property type="evidence" value="ECO:0007669"/>
    <property type="project" value="UniProtKB-UniPathway"/>
</dbReference>
<dbReference type="EMBL" id="CP060490">
    <property type="protein sequence ID" value="QNL44687.1"/>
    <property type="molecule type" value="Genomic_DNA"/>
</dbReference>
<dbReference type="AlphaFoldDB" id="A0A7G9B556"/>
<keyword evidence="20" id="KW-1185">Reference proteome</keyword>
<dbReference type="GO" id="GO:0071555">
    <property type="term" value="P:cell wall organization"/>
    <property type="evidence" value="ECO:0007669"/>
    <property type="project" value="UniProtKB-KW"/>
</dbReference>
<feature type="chain" id="PRO_5028951444" description="serine-type D-Ala-D-Ala carboxypeptidase" evidence="17">
    <location>
        <begin position="29"/>
        <end position="458"/>
    </location>
</feature>
<keyword evidence="16" id="KW-1133">Transmembrane helix</keyword>
<dbReference type="PRINTS" id="PR00725">
    <property type="entry name" value="DADACBPTASE1"/>
</dbReference>
<evidence type="ECO:0000256" key="17">
    <source>
        <dbReference type="SAM" id="SignalP"/>
    </source>
</evidence>
<keyword evidence="10" id="KW-0573">Peptidoglycan synthesis</keyword>
<feature type="active site" description="Proton acceptor" evidence="13">
    <location>
        <position position="71"/>
    </location>
</feature>
<dbReference type="PANTHER" id="PTHR21581">
    <property type="entry name" value="D-ALANYL-D-ALANINE CARBOXYPEPTIDASE"/>
    <property type="match status" value="1"/>
</dbReference>
<feature type="transmembrane region" description="Helical" evidence="16">
    <location>
        <begin position="414"/>
        <end position="436"/>
    </location>
</feature>
<keyword evidence="6" id="KW-0645">Protease</keyword>
<comment type="function">
    <text evidence="1">Removes C-terminal D-alanyl residues from sugar-peptide cell wall precursors.</text>
</comment>
<evidence type="ECO:0000256" key="16">
    <source>
        <dbReference type="SAM" id="Phobius"/>
    </source>
</evidence>
<evidence type="ECO:0000256" key="7">
    <source>
        <dbReference type="ARBA" id="ARBA00022729"/>
    </source>
</evidence>
<feature type="active site" description="Acyl-ester intermediate" evidence="13">
    <location>
        <position position="68"/>
    </location>
</feature>
<dbReference type="Proteomes" id="UP000515960">
    <property type="component" value="Chromosome"/>
</dbReference>
<keyword evidence="11" id="KW-0961">Cell wall biogenesis/degradation</keyword>
<feature type="signal peptide" evidence="17">
    <location>
        <begin position="1"/>
        <end position="28"/>
    </location>
</feature>
<evidence type="ECO:0000256" key="11">
    <source>
        <dbReference type="ARBA" id="ARBA00023316"/>
    </source>
</evidence>
<dbReference type="UniPathway" id="UPA00219"/>
<keyword evidence="16" id="KW-0472">Membrane</keyword>
<dbReference type="Pfam" id="PF00768">
    <property type="entry name" value="Peptidase_S11"/>
    <property type="match status" value="1"/>
</dbReference>
<evidence type="ECO:0000256" key="15">
    <source>
        <dbReference type="RuleBase" id="RU004016"/>
    </source>
</evidence>
<evidence type="ECO:0000313" key="19">
    <source>
        <dbReference type="EMBL" id="QNL44687.1"/>
    </source>
</evidence>
<dbReference type="SUPFAM" id="SSF69189">
    <property type="entry name" value="Penicillin-binding protein associated domain"/>
    <property type="match status" value="1"/>
</dbReference>
<evidence type="ECO:0000313" key="20">
    <source>
        <dbReference type="Proteomes" id="UP000515960"/>
    </source>
</evidence>
<dbReference type="InterPro" id="IPR018044">
    <property type="entry name" value="Peptidase_S11"/>
</dbReference>
<evidence type="ECO:0000256" key="10">
    <source>
        <dbReference type="ARBA" id="ARBA00022984"/>
    </source>
</evidence>
<dbReference type="InterPro" id="IPR012907">
    <property type="entry name" value="Peptidase_S11_C"/>
</dbReference>
<dbReference type="EC" id="3.4.16.4" evidence="4"/>
<dbReference type="GO" id="GO:0009002">
    <property type="term" value="F:serine-type D-Ala-D-Ala carboxypeptidase activity"/>
    <property type="evidence" value="ECO:0007669"/>
    <property type="project" value="UniProtKB-EC"/>
</dbReference>
<keyword evidence="16" id="KW-0812">Transmembrane</keyword>
<evidence type="ECO:0000256" key="13">
    <source>
        <dbReference type="PIRSR" id="PIRSR618044-1"/>
    </source>
</evidence>
<dbReference type="InterPro" id="IPR012338">
    <property type="entry name" value="Beta-lactam/transpept-like"/>
</dbReference>
<evidence type="ECO:0000256" key="12">
    <source>
        <dbReference type="ARBA" id="ARBA00034000"/>
    </source>
</evidence>
<dbReference type="Gene3D" id="2.60.410.10">
    <property type="entry name" value="D-Ala-D-Ala carboxypeptidase, C-terminal domain"/>
    <property type="match status" value="1"/>
</dbReference>
<evidence type="ECO:0000256" key="1">
    <source>
        <dbReference type="ARBA" id="ARBA00003217"/>
    </source>
</evidence>
<reference evidence="19 20" key="1">
    <citation type="submission" date="2020-08" db="EMBL/GenBank/DDBJ databases">
        <authorList>
            <person name="Liu C."/>
            <person name="Sun Q."/>
        </authorList>
    </citation>
    <scope>NUCLEOTIDE SEQUENCE [LARGE SCALE GENOMIC DNA]</scope>
    <source>
        <strain evidence="19 20">NSJ-62</strain>
    </source>
</reference>
<dbReference type="SUPFAM" id="SSF56601">
    <property type="entry name" value="beta-lactamase/transpeptidase-like"/>
    <property type="match status" value="1"/>
</dbReference>
<gene>
    <name evidence="19" type="ORF">H8790_01120</name>
</gene>
<protein>
    <recommendedName>
        <fullName evidence="4">serine-type D-Ala-D-Ala carboxypeptidase</fullName>
        <ecNumber evidence="4">3.4.16.4</ecNumber>
    </recommendedName>
</protein>
<feature type="binding site" evidence="14">
    <location>
        <position position="245"/>
    </location>
    <ligand>
        <name>substrate</name>
    </ligand>
</feature>
<evidence type="ECO:0000256" key="2">
    <source>
        <dbReference type="ARBA" id="ARBA00004752"/>
    </source>
</evidence>
<sequence>MKMKRFASVFFILALVLSLVAVPLAAPAEEGDSAPVMEVAAKAALLVDGDTGEVLYAKNEHDELYPASITKVMTALLVLEAVDSGKLSMDEQITVTATALEGLADDGSSANIKEGETMSVENLLYCMLVVSANEACNILGERVSGSVDAFVERMNQRAEELGCANTHFVNATGLHDPKHYTSAWDIYLITKEAMGHPDFMTICNTAQITVPATNLSEARVLHTTNYLLSNWRAIGYTYSAARGIKTGSTSDAGYCLVSSAVEGSRSLISVVLGAERVSLTDGKTQTQSFSETKRLFEWGFNNFSRKTILTQADMIQEVPVSLSKDVNYVVAHPASDVEALLPNSLEPESLKRRVTLYQDTVEAPVEKGDVLGEVTLSYEDRDYATVKLLAYDSIEASRLLVLQKNVKDFFSKTIVKVILVILLLLVLLLAGWKLTVGRRRYRYGRKVGRGRNYRGRRR</sequence>
<dbReference type="KEGG" id="ohi:H8790_01120"/>